<reference evidence="8 9" key="1">
    <citation type="submission" date="2016-10" db="EMBL/GenBank/DDBJ databases">
        <authorList>
            <person name="de Groot N.N."/>
        </authorList>
    </citation>
    <scope>NUCLEOTIDE SEQUENCE [LARGE SCALE GENOMIC DNA]</scope>
    <source>
        <strain evidence="8 9">CGMCC 1.9157</strain>
    </source>
</reference>
<dbReference type="PANTHER" id="PTHR30189">
    <property type="entry name" value="LPS-ASSEMBLY PROTEIN"/>
    <property type="match status" value="1"/>
</dbReference>
<keyword evidence="9" id="KW-1185">Reference proteome</keyword>
<name>A0A1I5FXB3_9HYPH</name>
<dbReference type="EMBL" id="FOVR01000004">
    <property type="protein sequence ID" value="SFO27841.1"/>
    <property type="molecule type" value="Genomic_DNA"/>
</dbReference>
<gene>
    <name evidence="4" type="primary">lptD</name>
    <name evidence="8" type="ORF">SAMN04488056_104230</name>
</gene>
<organism evidence="8 9">
    <name type="scientific">Cohaesibacter marisflavi</name>
    <dbReference type="NCBI Taxonomy" id="655353"/>
    <lineage>
        <taxon>Bacteria</taxon>
        <taxon>Pseudomonadati</taxon>
        <taxon>Pseudomonadota</taxon>
        <taxon>Alphaproteobacteria</taxon>
        <taxon>Hyphomicrobiales</taxon>
        <taxon>Cohaesibacteraceae</taxon>
    </lineage>
</organism>
<dbReference type="InterPro" id="IPR007543">
    <property type="entry name" value="LptD_C"/>
</dbReference>
<dbReference type="RefSeq" id="WP_090071748.1">
    <property type="nucleotide sequence ID" value="NZ_FOVR01000004.1"/>
</dbReference>
<dbReference type="GO" id="GO:1990351">
    <property type="term" value="C:transporter complex"/>
    <property type="evidence" value="ECO:0007669"/>
    <property type="project" value="TreeGrafter"/>
</dbReference>
<dbReference type="OrthoDB" id="9760225at2"/>
<dbReference type="Gene3D" id="2.60.450.10">
    <property type="entry name" value="Lipopolysaccharide (LPS) transport protein A like domain"/>
    <property type="match status" value="1"/>
</dbReference>
<dbReference type="AlphaFoldDB" id="A0A1I5FXB3"/>
<dbReference type="STRING" id="655353.SAMN04488056_104230"/>
<feature type="domain" description="LPS-assembly protein LptD central" evidence="7">
    <location>
        <begin position="207"/>
        <end position="283"/>
    </location>
</feature>
<evidence type="ECO:0000313" key="8">
    <source>
        <dbReference type="EMBL" id="SFO27841.1"/>
    </source>
</evidence>
<dbReference type="InterPro" id="IPR045659">
    <property type="entry name" value="LptD_2"/>
</dbReference>
<proteinExistence type="inferred from homology"/>
<dbReference type="Pfam" id="PF19838">
    <property type="entry name" value="LptD_2"/>
    <property type="match status" value="1"/>
</dbReference>
<dbReference type="Proteomes" id="UP000199236">
    <property type="component" value="Unassembled WGS sequence"/>
</dbReference>
<comment type="subunit">
    <text evidence="4">Component of the lipopolysaccharide transport and assembly complex.</text>
</comment>
<evidence type="ECO:0000313" key="9">
    <source>
        <dbReference type="Proteomes" id="UP000199236"/>
    </source>
</evidence>
<dbReference type="HAMAP" id="MF_01411">
    <property type="entry name" value="LPS_assembly_LptD"/>
    <property type="match status" value="1"/>
</dbReference>
<dbReference type="InterPro" id="IPR050218">
    <property type="entry name" value="LptD"/>
</dbReference>
<dbReference type="GO" id="GO:0043165">
    <property type="term" value="P:Gram-negative-bacterium-type cell outer membrane assembly"/>
    <property type="evidence" value="ECO:0007669"/>
    <property type="project" value="UniProtKB-UniRule"/>
</dbReference>
<evidence type="ECO:0000256" key="4">
    <source>
        <dbReference type="HAMAP-Rule" id="MF_01411"/>
    </source>
</evidence>
<keyword evidence="3 4" id="KW-0998">Cell outer membrane</keyword>
<protein>
    <recommendedName>
        <fullName evidence="4">LPS-assembly protein LptD</fullName>
    </recommendedName>
</protein>
<comment type="similarity">
    <text evidence="4">Belongs to the LptD family.</text>
</comment>
<dbReference type="Pfam" id="PF04453">
    <property type="entry name" value="LptD"/>
    <property type="match status" value="1"/>
</dbReference>
<evidence type="ECO:0000259" key="7">
    <source>
        <dbReference type="Pfam" id="PF19838"/>
    </source>
</evidence>
<comment type="caution">
    <text evidence="4">Lacks conserved residue(s) required for the propagation of feature annotation.</text>
</comment>
<comment type="function">
    <text evidence="4">Involved in the assembly of lipopolysaccharide (LPS) at the surface of the outer membrane.</text>
</comment>
<accession>A0A1I5FXB3</accession>
<keyword evidence="1 4" id="KW-0732">Signal</keyword>
<feature type="domain" description="LptD C-terminal" evidence="6">
    <location>
        <begin position="316"/>
        <end position="705"/>
    </location>
</feature>
<dbReference type="InterPro" id="IPR005653">
    <property type="entry name" value="OstA-like_N"/>
</dbReference>
<evidence type="ECO:0000256" key="1">
    <source>
        <dbReference type="ARBA" id="ARBA00022729"/>
    </source>
</evidence>
<comment type="subcellular location">
    <subcellularLocation>
        <location evidence="4">Cell outer membrane</location>
    </subcellularLocation>
</comment>
<feature type="domain" description="Organic solvent tolerance-like N-terminal" evidence="5">
    <location>
        <begin position="64"/>
        <end position="200"/>
    </location>
</feature>
<evidence type="ECO:0000259" key="5">
    <source>
        <dbReference type="Pfam" id="PF03968"/>
    </source>
</evidence>
<sequence length="777" mass="85822">MRRTVQSAYWNDTVSHATVTTGLRAALLASVLVFVPSSMNSAAAQDIVSNVKLQRPDDNARMLVEADQMVYDYDNERVSAVGHVEIYYGDYTLQADKVTYDQKSARLIADGSVRITEPGGNVMTANYIDITEDFRSGFVRSLRVQTPEKARFAADKAERRDDDITVFDKGVYTTCEPCRENPKKSPLWQIKASRIIYNSKDKMVYYKAAKFEFMGVPLLYTPYLAHPDPSRKRSSGLLAPRGGYNSELGTYVTPRYYWAPSESYDVTFSPTYYSKQGLLGNATWRQHVGIGTYNVRVAGISQQDKDAFAGTSGDKTFRGAIESSGQLNLSSKWKFGWDVSLLSDKLFLRDYDLTNEDESKRSSIYLVGQGERNYFDARANYYNIMTDSLNQSEQAVVHPSIDYSAYSKTPLFGGEGRLQVNSTSITRDDERQTTIGGVTRTDGVSGTYNRTSVDASWKRKFVAPGGQVITPFTSLRGDLYWMPSKSGAPAALVDENLALRGMPTVGVDYRLPVLVTTGSTSHIIEPIAQVIARPNEAQIGELPNDDSQSLIFDDTILFDPNKFSGYDRVEGGTRANIGFQYRAQMASGWSVNALAGRSFQLAGRNSFAKNDLTSTGLDSGLDKTRSDYVARVGVNSNKGIAAIARGRFDSDTADLKYASVSASGSYDRYTGSLGYAYTDKRPSAGINQVRQEITTAASIKFADFWSVGGSSQYDIARGGLVSGALKLKYEDECFAVSLQYSQTRESYSDTTSDKTVMLQFDFKSLADGQLSYSEESD</sequence>
<evidence type="ECO:0000259" key="6">
    <source>
        <dbReference type="Pfam" id="PF04453"/>
    </source>
</evidence>
<dbReference type="GO" id="GO:0009279">
    <property type="term" value="C:cell outer membrane"/>
    <property type="evidence" value="ECO:0007669"/>
    <property type="project" value="UniProtKB-SubCell"/>
</dbReference>
<dbReference type="InterPro" id="IPR020889">
    <property type="entry name" value="LipoPS_assembly_LptD"/>
</dbReference>
<dbReference type="PANTHER" id="PTHR30189:SF1">
    <property type="entry name" value="LPS-ASSEMBLY PROTEIN LPTD"/>
    <property type="match status" value="1"/>
</dbReference>
<evidence type="ECO:0000256" key="3">
    <source>
        <dbReference type="ARBA" id="ARBA00023237"/>
    </source>
</evidence>
<dbReference type="Pfam" id="PF03968">
    <property type="entry name" value="LptD_N"/>
    <property type="match status" value="1"/>
</dbReference>
<keyword evidence="2 4" id="KW-0472">Membrane</keyword>
<evidence type="ECO:0000256" key="2">
    <source>
        <dbReference type="ARBA" id="ARBA00023136"/>
    </source>
</evidence>
<dbReference type="GO" id="GO:0015920">
    <property type="term" value="P:lipopolysaccharide transport"/>
    <property type="evidence" value="ECO:0007669"/>
    <property type="project" value="InterPro"/>
</dbReference>